<sequence length="135" mass="15225">MASGYSLLEEELSCPVCTEIFRDPVLLSCSHSFCKACLQQYWEQKGSWECPVCRRKSSKDRPPLNLCLSCSTQVVSTQVLTSPPGKIASLLKPQKVIEQEGDVFTMKTVSTVRRYDSSFKMGEEFEVPNYGELGW</sequence>
<keyword evidence="1" id="KW-0479">Metal-binding</keyword>
<organism evidence="6 7">
    <name type="scientific">Synaphobranchus kaupii</name>
    <name type="common">Kaup's arrowtooth eel</name>
    <dbReference type="NCBI Taxonomy" id="118154"/>
    <lineage>
        <taxon>Eukaryota</taxon>
        <taxon>Metazoa</taxon>
        <taxon>Chordata</taxon>
        <taxon>Craniata</taxon>
        <taxon>Vertebrata</taxon>
        <taxon>Euteleostomi</taxon>
        <taxon>Actinopterygii</taxon>
        <taxon>Neopterygii</taxon>
        <taxon>Teleostei</taxon>
        <taxon>Anguilliformes</taxon>
        <taxon>Synaphobranchidae</taxon>
        <taxon>Synaphobranchus</taxon>
    </lineage>
</organism>
<keyword evidence="2 4" id="KW-0863">Zinc-finger</keyword>
<evidence type="ECO:0000256" key="1">
    <source>
        <dbReference type="ARBA" id="ARBA00022723"/>
    </source>
</evidence>
<proteinExistence type="predicted"/>
<dbReference type="SUPFAM" id="SSF50814">
    <property type="entry name" value="Lipocalins"/>
    <property type="match status" value="1"/>
</dbReference>
<dbReference type="InterPro" id="IPR027370">
    <property type="entry name" value="Znf-RING_euk"/>
</dbReference>
<reference evidence="6" key="1">
    <citation type="journal article" date="2023" name="Science">
        <title>Genome structures resolve the early diversification of teleost fishes.</title>
        <authorList>
            <person name="Parey E."/>
            <person name="Louis A."/>
            <person name="Montfort J."/>
            <person name="Bouchez O."/>
            <person name="Roques C."/>
            <person name="Iampietro C."/>
            <person name="Lluch J."/>
            <person name="Castinel A."/>
            <person name="Donnadieu C."/>
            <person name="Desvignes T."/>
            <person name="Floi Bucao C."/>
            <person name="Jouanno E."/>
            <person name="Wen M."/>
            <person name="Mejri S."/>
            <person name="Dirks R."/>
            <person name="Jansen H."/>
            <person name="Henkel C."/>
            <person name="Chen W.J."/>
            <person name="Zahm M."/>
            <person name="Cabau C."/>
            <person name="Klopp C."/>
            <person name="Thompson A.W."/>
            <person name="Robinson-Rechavi M."/>
            <person name="Braasch I."/>
            <person name="Lecointre G."/>
            <person name="Bobe J."/>
            <person name="Postlethwait J.H."/>
            <person name="Berthelot C."/>
            <person name="Roest Crollius H."/>
            <person name="Guiguen Y."/>
        </authorList>
    </citation>
    <scope>NUCLEOTIDE SEQUENCE</scope>
    <source>
        <strain evidence="6">WJC10195</strain>
    </source>
</reference>
<dbReference type="Gene3D" id="3.30.40.10">
    <property type="entry name" value="Zinc/RING finger domain, C3HC4 (zinc finger)"/>
    <property type="match status" value="1"/>
</dbReference>
<keyword evidence="3" id="KW-0862">Zinc</keyword>
<dbReference type="EMBL" id="JAINUF010000003">
    <property type="protein sequence ID" value="KAJ8371067.1"/>
    <property type="molecule type" value="Genomic_DNA"/>
</dbReference>
<dbReference type="InterPro" id="IPR013083">
    <property type="entry name" value="Znf_RING/FYVE/PHD"/>
</dbReference>
<dbReference type="Pfam" id="PF13445">
    <property type="entry name" value="zf-RING_UBOX"/>
    <property type="match status" value="1"/>
</dbReference>
<dbReference type="Proteomes" id="UP001152622">
    <property type="component" value="Chromosome 3"/>
</dbReference>
<name>A0A9Q1G0P8_SYNKA</name>
<dbReference type="PANTHER" id="PTHR24103">
    <property type="entry name" value="E3 UBIQUITIN-PROTEIN LIGASE TRIM"/>
    <property type="match status" value="1"/>
</dbReference>
<dbReference type="PROSITE" id="PS00518">
    <property type="entry name" value="ZF_RING_1"/>
    <property type="match status" value="1"/>
</dbReference>
<dbReference type="SMART" id="SM00184">
    <property type="entry name" value="RING"/>
    <property type="match status" value="1"/>
</dbReference>
<accession>A0A9Q1G0P8</accession>
<evidence type="ECO:0000256" key="2">
    <source>
        <dbReference type="ARBA" id="ARBA00022771"/>
    </source>
</evidence>
<dbReference type="InterPro" id="IPR001841">
    <property type="entry name" value="Znf_RING"/>
</dbReference>
<evidence type="ECO:0000313" key="7">
    <source>
        <dbReference type="Proteomes" id="UP001152622"/>
    </source>
</evidence>
<protein>
    <recommendedName>
        <fullName evidence="5">RING-type domain-containing protein</fullName>
    </recommendedName>
</protein>
<dbReference type="InterPro" id="IPR012674">
    <property type="entry name" value="Calycin"/>
</dbReference>
<comment type="caution">
    <text evidence="6">The sequence shown here is derived from an EMBL/GenBank/DDBJ whole genome shotgun (WGS) entry which is preliminary data.</text>
</comment>
<dbReference type="PROSITE" id="PS50089">
    <property type="entry name" value="ZF_RING_2"/>
    <property type="match status" value="1"/>
</dbReference>
<dbReference type="AlphaFoldDB" id="A0A9Q1G0P8"/>
<evidence type="ECO:0000256" key="4">
    <source>
        <dbReference type="PROSITE-ProRule" id="PRU00175"/>
    </source>
</evidence>
<keyword evidence="7" id="KW-1185">Reference proteome</keyword>
<dbReference type="OrthoDB" id="654191at2759"/>
<evidence type="ECO:0000313" key="6">
    <source>
        <dbReference type="EMBL" id="KAJ8371067.1"/>
    </source>
</evidence>
<evidence type="ECO:0000259" key="5">
    <source>
        <dbReference type="PROSITE" id="PS50089"/>
    </source>
</evidence>
<evidence type="ECO:0000256" key="3">
    <source>
        <dbReference type="ARBA" id="ARBA00022833"/>
    </source>
</evidence>
<dbReference type="Gene3D" id="2.40.128.20">
    <property type="match status" value="1"/>
</dbReference>
<dbReference type="GO" id="GO:0008270">
    <property type="term" value="F:zinc ion binding"/>
    <property type="evidence" value="ECO:0007669"/>
    <property type="project" value="UniProtKB-KW"/>
</dbReference>
<feature type="domain" description="RING-type" evidence="5">
    <location>
        <begin position="14"/>
        <end position="54"/>
    </location>
</feature>
<dbReference type="InterPro" id="IPR017907">
    <property type="entry name" value="Znf_RING_CS"/>
</dbReference>
<dbReference type="SUPFAM" id="SSF57850">
    <property type="entry name" value="RING/U-box"/>
    <property type="match status" value="1"/>
</dbReference>
<dbReference type="InterPro" id="IPR050143">
    <property type="entry name" value="TRIM/RBCC"/>
</dbReference>
<gene>
    <name evidence="6" type="ORF">SKAU_G00110950</name>
</gene>